<evidence type="ECO:0000313" key="1">
    <source>
        <dbReference type="EMBL" id="GCE30679.1"/>
    </source>
</evidence>
<proteinExistence type="predicted"/>
<reference evidence="2" key="1">
    <citation type="submission" date="2018-12" db="EMBL/GenBank/DDBJ databases">
        <title>Tengunoibacter tsumagoiensis gen. nov., sp. nov., Dictyobacter kobayashii sp. nov., D. alpinus sp. nov., and D. joshuensis sp. nov. and description of Dictyobacteraceae fam. nov. within the order Ktedonobacterales isolated from Tengu-no-mugimeshi.</title>
        <authorList>
            <person name="Wang C.M."/>
            <person name="Zheng Y."/>
            <person name="Sakai Y."/>
            <person name="Toyoda A."/>
            <person name="Minakuchi Y."/>
            <person name="Abe K."/>
            <person name="Yokota A."/>
            <person name="Yabe S."/>
        </authorList>
    </citation>
    <scope>NUCLEOTIDE SEQUENCE [LARGE SCALE GENOMIC DNA]</scope>
    <source>
        <strain evidence="2">Uno16</strain>
    </source>
</reference>
<protein>
    <submittedName>
        <fullName evidence="1">Uncharacterized protein</fullName>
    </submittedName>
</protein>
<comment type="caution">
    <text evidence="1">The sequence shown here is derived from an EMBL/GenBank/DDBJ whole genome shotgun (WGS) entry which is preliminary data.</text>
</comment>
<organism evidence="1 2">
    <name type="scientific">Dictyobacter alpinus</name>
    <dbReference type="NCBI Taxonomy" id="2014873"/>
    <lineage>
        <taxon>Bacteria</taxon>
        <taxon>Bacillati</taxon>
        <taxon>Chloroflexota</taxon>
        <taxon>Ktedonobacteria</taxon>
        <taxon>Ktedonobacterales</taxon>
        <taxon>Dictyobacteraceae</taxon>
        <taxon>Dictyobacter</taxon>
    </lineage>
</organism>
<accession>A0A402BH77</accession>
<keyword evidence="2" id="KW-1185">Reference proteome</keyword>
<name>A0A402BH77_9CHLR</name>
<dbReference type="AlphaFoldDB" id="A0A402BH77"/>
<sequence>MHMALDKNTLAYTSIYLTKENLLKNPVTPVGREPSMEEGKVKKILLSHPF</sequence>
<evidence type="ECO:0000313" key="2">
    <source>
        <dbReference type="Proteomes" id="UP000287171"/>
    </source>
</evidence>
<dbReference type="EMBL" id="BIFT01000002">
    <property type="protein sequence ID" value="GCE30679.1"/>
    <property type="molecule type" value="Genomic_DNA"/>
</dbReference>
<dbReference type="Proteomes" id="UP000287171">
    <property type="component" value="Unassembled WGS sequence"/>
</dbReference>
<gene>
    <name evidence="1" type="ORF">KDA_61630</name>
</gene>